<dbReference type="EMBL" id="LAZR01026318">
    <property type="protein sequence ID" value="KKL69116.1"/>
    <property type="molecule type" value="Genomic_DNA"/>
</dbReference>
<accession>A0A0F9ES46</accession>
<proteinExistence type="predicted"/>
<feature type="non-terminal residue" evidence="1">
    <location>
        <position position="39"/>
    </location>
</feature>
<sequence>MKVQVFLDPLFTGSTNLKFNKMNKALALGPYSPVARPVE</sequence>
<dbReference type="AlphaFoldDB" id="A0A0F9ES46"/>
<evidence type="ECO:0000313" key="1">
    <source>
        <dbReference type="EMBL" id="KKL69116.1"/>
    </source>
</evidence>
<gene>
    <name evidence="1" type="ORF">LCGC14_2118210</name>
</gene>
<reference evidence="1" key="1">
    <citation type="journal article" date="2015" name="Nature">
        <title>Complex archaea that bridge the gap between prokaryotes and eukaryotes.</title>
        <authorList>
            <person name="Spang A."/>
            <person name="Saw J.H."/>
            <person name="Jorgensen S.L."/>
            <person name="Zaremba-Niedzwiedzka K."/>
            <person name="Martijn J."/>
            <person name="Lind A.E."/>
            <person name="van Eijk R."/>
            <person name="Schleper C."/>
            <person name="Guy L."/>
            <person name="Ettema T.J."/>
        </authorList>
    </citation>
    <scope>NUCLEOTIDE SEQUENCE</scope>
</reference>
<protein>
    <submittedName>
        <fullName evidence="1">Uncharacterized protein</fullName>
    </submittedName>
</protein>
<name>A0A0F9ES46_9ZZZZ</name>
<comment type="caution">
    <text evidence="1">The sequence shown here is derived from an EMBL/GenBank/DDBJ whole genome shotgun (WGS) entry which is preliminary data.</text>
</comment>
<organism evidence="1">
    <name type="scientific">marine sediment metagenome</name>
    <dbReference type="NCBI Taxonomy" id="412755"/>
    <lineage>
        <taxon>unclassified sequences</taxon>
        <taxon>metagenomes</taxon>
        <taxon>ecological metagenomes</taxon>
    </lineage>
</organism>